<dbReference type="EMBL" id="JANRMS010000499">
    <property type="protein sequence ID" value="KAJ3538764.1"/>
    <property type="molecule type" value="Genomic_DNA"/>
</dbReference>
<sequence length="673" mass="75045">MSQSDSELIHTHHAILIGVGVSVDRSVRPGCQESTPQDRSLKGTIADIDAIEEYLKVEQHVKVTRLTATKSTQAQGRIIPVESSSSLATLENVLRTLQQVIDEGVNKQTKHVYIHFSGHGTRIHGNGQLALVLYDPGVLGKSYLHGDDLRRALILMAKAGMSVTLVLDCCFSGSVQRSDQHPAGLIRFLEYDPNVDREFKSSGRFPFITVDDVRDSILKVDQLLKPEGYVIFTAGGPHGTAAEMDINGQGRRGVLSYFLDRALRLLRLAGTQVTHQTLYGHLLQRFHAVPLQPAPMRYGLEDVCFFGGLMRGSSTSFVSVSHNPKSDSLILYAGAAHGVQPGDEYGAYPFYASENRQALLDQHQLMMLRVQTVRALESDLVVIDNSDKARLSKLLSWKAKPLTTFSPHKPRIRLMPSISPSDCQRLQQDLSTHAFLKLSTDQHRTQSCIFSVSLSTDGEYIVQNGTSQRIARLPNLPADNERSLPALVTSLGHLATFKFFEGIQNEQPCQAFESSFTIGASCAAGQDGWNEVQHGRDWTLTLSNLGKRRLYFTVFNLRPSWQICNILSEVGEGWFYEIDPETDEKLEIEMKVPDFLQTSASGTCEEIFKIFFTSRPTSFTLMLLPQLGDDVIRDSSNQLLRFLGTLRDNSIRENDMAQNGWAARNILFRTVMQ</sequence>
<keyword evidence="2" id="KW-1185">Reference proteome</keyword>
<name>A0ACC1SFL1_9HYPO</name>
<comment type="caution">
    <text evidence="1">The sequence shown here is derived from an EMBL/GenBank/DDBJ whole genome shotgun (WGS) entry which is preliminary data.</text>
</comment>
<evidence type="ECO:0000313" key="2">
    <source>
        <dbReference type="Proteomes" id="UP001148629"/>
    </source>
</evidence>
<protein>
    <submittedName>
        <fullName evidence="1">Uncharacterized protein</fullName>
    </submittedName>
</protein>
<evidence type="ECO:0000313" key="1">
    <source>
        <dbReference type="EMBL" id="KAJ3538764.1"/>
    </source>
</evidence>
<accession>A0ACC1SFL1</accession>
<dbReference type="Proteomes" id="UP001148629">
    <property type="component" value="Unassembled WGS sequence"/>
</dbReference>
<organism evidence="1 2">
    <name type="scientific">Fusarium decemcellulare</name>
    <dbReference type="NCBI Taxonomy" id="57161"/>
    <lineage>
        <taxon>Eukaryota</taxon>
        <taxon>Fungi</taxon>
        <taxon>Dikarya</taxon>
        <taxon>Ascomycota</taxon>
        <taxon>Pezizomycotina</taxon>
        <taxon>Sordariomycetes</taxon>
        <taxon>Hypocreomycetidae</taxon>
        <taxon>Hypocreales</taxon>
        <taxon>Nectriaceae</taxon>
        <taxon>Fusarium</taxon>
        <taxon>Fusarium decemcellulare species complex</taxon>
    </lineage>
</organism>
<gene>
    <name evidence="1" type="ORF">NM208_g5765</name>
</gene>
<reference evidence="1" key="1">
    <citation type="submission" date="2022-08" db="EMBL/GenBank/DDBJ databases">
        <title>Genome Sequence of Fusarium decemcellulare.</title>
        <authorList>
            <person name="Buettner E."/>
        </authorList>
    </citation>
    <scope>NUCLEOTIDE SEQUENCE</scope>
    <source>
        <strain evidence="1">Babe19</strain>
    </source>
</reference>
<proteinExistence type="predicted"/>